<proteinExistence type="predicted"/>
<dbReference type="HOGENOM" id="CLU_042302_0_0_1"/>
<dbReference type="RefSeq" id="XP_016245233.1">
    <property type="nucleotide sequence ID" value="XM_016398042.1"/>
</dbReference>
<evidence type="ECO:0000313" key="1">
    <source>
        <dbReference type="EMBL" id="KIW25017.1"/>
    </source>
</evidence>
<name>A0A0D2AJJ0_9EURO</name>
<keyword evidence="2" id="KW-1185">Reference proteome</keyword>
<dbReference type="EMBL" id="KN847045">
    <property type="protein sequence ID" value="KIW25017.1"/>
    <property type="molecule type" value="Genomic_DNA"/>
</dbReference>
<dbReference type="GeneID" id="27349887"/>
<accession>A0A0D2AJJ0</accession>
<dbReference type="VEuPathDB" id="FungiDB:PV07_10693"/>
<organism evidence="1 2">
    <name type="scientific">Cladophialophora immunda</name>
    <dbReference type="NCBI Taxonomy" id="569365"/>
    <lineage>
        <taxon>Eukaryota</taxon>
        <taxon>Fungi</taxon>
        <taxon>Dikarya</taxon>
        <taxon>Ascomycota</taxon>
        <taxon>Pezizomycotina</taxon>
        <taxon>Eurotiomycetes</taxon>
        <taxon>Chaetothyriomycetidae</taxon>
        <taxon>Chaetothyriales</taxon>
        <taxon>Herpotrichiellaceae</taxon>
        <taxon>Cladophialophora</taxon>
    </lineage>
</organism>
<dbReference type="AlphaFoldDB" id="A0A0D2AJJ0"/>
<sequence>MTQDHPRSLLPPIDDRIVSPRDEVTALLKQDQYDPENEDLRHMVQQLSNSDSDLAQRVEEVIVGTSAKREYDRDVEPDADGAVEILPDVLDSAALEDILKSVKNLLTFSWCVNMPIPPNILAHLRESRRDVHLRVLKRQMSDDAANLPELDWEFFTAFPLSQTHIDRNDFGSIVYASSANTTSLRLHLLVPYYPASEGPAEEEWMRRKTAVATSTIESLPSLASIYATDYQGQLPLLIPAIVQHHASTLQVLKLHSLPVFPYKRPNGLLCPTADQIHLLATRLRALTHVEMDFSPFDPTEGGDQMITPFESPSPTTAALSTLVHSLPALRTVRLWIEVPTAKSFFQDEYTSMGSDPPPLKEDRLCQAVANLYALLMERGEGQRESRKLECLEVAFTRLDTWDRQGAYPRFLTVRLIPSHSPTDIPEGGGDANKGWLGGFTMEVGEWQDDYAEQDIEGFIGHAVGFIH</sequence>
<dbReference type="OrthoDB" id="3556572at2759"/>
<dbReference type="Proteomes" id="UP000054466">
    <property type="component" value="Unassembled WGS sequence"/>
</dbReference>
<reference evidence="1 2" key="1">
    <citation type="submission" date="2015-01" db="EMBL/GenBank/DDBJ databases">
        <title>The Genome Sequence of Cladophialophora immunda CBS83496.</title>
        <authorList>
            <consortium name="The Broad Institute Genomics Platform"/>
            <person name="Cuomo C."/>
            <person name="de Hoog S."/>
            <person name="Gorbushina A."/>
            <person name="Stielow B."/>
            <person name="Teixiera M."/>
            <person name="Abouelleil A."/>
            <person name="Chapman S.B."/>
            <person name="Priest M."/>
            <person name="Young S.K."/>
            <person name="Wortman J."/>
            <person name="Nusbaum C."/>
            <person name="Birren B."/>
        </authorList>
    </citation>
    <scope>NUCLEOTIDE SEQUENCE [LARGE SCALE GENOMIC DNA]</scope>
    <source>
        <strain evidence="1 2">CBS 83496</strain>
    </source>
</reference>
<gene>
    <name evidence="1" type="ORF">PV07_10693</name>
</gene>
<protein>
    <submittedName>
        <fullName evidence="1">Uncharacterized protein</fullName>
    </submittedName>
</protein>
<evidence type="ECO:0000313" key="2">
    <source>
        <dbReference type="Proteomes" id="UP000054466"/>
    </source>
</evidence>